<dbReference type="AlphaFoldDB" id="A0A917IR74"/>
<organism evidence="1 2">
    <name type="scientific">Filimonas zeae</name>
    <dbReference type="NCBI Taxonomy" id="1737353"/>
    <lineage>
        <taxon>Bacteria</taxon>
        <taxon>Pseudomonadati</taxon>
        <taxon>Bacteroidota</taxon>
        <taxon>Chitinophagia</taxon>
        <taxon>Chitinophagales</taxon>
        <taxon>Chitinophagaceae</taxon>
        <taxon>Filimonas</taxon>
    </lineage>
</organism>
<protein>
    <submittedName>
        <fullName evidence="1">Uncharacterized protein</fullName>
    </submittedName>
</protein>
<reference evidence="1" key="1">
    <citation type="journal article" date="2014" name="Int. J. Syst. Evol. Microbiol.">
        <title>Complete genome sequence of Corynebacterium casei LMG S-19264T (=DSM 44701T), isolated from a smear-ripened cheese.</title>
        <authorList>
            <consortium name="US DOE Joint Genome Institute (JGI-PGF)"/>
            <person name="Walter F."/>
            <person name="Albersmeier A."/>
            <person name="Kalinowski J."/>
            <person name="Ruckert C."/>
        </authorList>
    </citation>
    <scope>NUCLEOTIDE SEQUENCE</scope>
    <source>
        <strain evidence="1">CGMCC 1.15290</strain>
    </source>
</reference>
<dbReference type="EMBL" id="BMIB01000001">
    <property type="protein sequence ID" value="GGH60153.1"/>
    <property type="molecule type" value="Genomic_DNA"/>
</dbReference>
<comment type="caution">
    <text evidence="1">The sequence shown here is derived from an EMBL/GenBank/DDBJ whole genome shotgun (WGS) entry which is preliminary data.</text>
</comment>
<accession>A0A917IR74</accession>
<dbReference type="RefSeq" id="WP_188950653.1">
    <property type="nucleotide sequence ID" value="NZ_BMIB01000001.1"/>
</dbReference>
<name>A0A917IR74_9BACT</name>
<gene>
    <name evidence="1" type="ORF">GCM10011379_07690</name>
</gene>
<dbReference type="Proteomes" id="UP000627292">
    <property type="component" value="Unassembled WGS sequence"/>
</dbReference>
<keyword evidence="2" id="KW-1185">Reference proteome</keyword>
<sequence length="209" mass="22921">MFAITALLSIRRTVAFTTIATFIIITTLFSACSSPKSCPAFSDPELETWFPYRTGHQYYFRGSNGVVDSLQLTAIDKSTPYTSGNHYESFACSEGATLTSGNNSSGVRFNVSETEVDGQIAQTEISVDGMYYFATHLSDTGYVSSNSPYGHTVYHPSVILNGHTYNQVQEIISDDARPADLLSRIWIGKNQGLVGYEFKNGGVVYALEQ</sequence>
<evidence type="ECO:0000313" key="2">
    <source>
        <dbReference type="Proteomes" id="UP000627292"/>
    </source>
</evidence>
<reference evidence="1" key="2">
    <citation type="submission" date="2020-09" db="EMBL/GenBank/DDBJ databases">
        <authorList>
            <person name="Sun Q."/>
            <person name="Zhou Y."/>
        </authorList>
    </citation>
    <scope>NUCLEOTIDE SEQUENCE</scope>
    <source>
        <strain evidence="1">CGMCC 1.15290</strain>
    </source>
</reference>
<evidence type="ECO:0000313" key="1">
    <source>
        <dbReference type="EMBL" id="GGH60153.1"/>
    </source>
</evidence>
<proteinExistence type="predicted"/>